<name>A0A022PVK7_ERYGU</name>
<dbReference type="eggNOG" id="KOG4658">
    <property type="taxonomic scope" value="Eukaryota"/>
</dbReference>
<keyword evidence="4" id="KW-1185">Reference proteome</keyword>
<dbReference type="PRINTS" id="PR00364">
    <property type="entry name" value="DISEASERSIST"/>
</dbReference>
<dbReference type="InterPro" id="IPR027417">
    <property type="entry name" value="P-loop_NTPase"/>
</dbReference>
<dbReference type="PANTHER" id="PTHR36766">
    <property type="entry name" value="PLANT BROAD-SPECTRUM MILDEW RESISTANCE PROTEIN RPW8"/>
    <property type="match status" value="1"/>
</dbReference>
<dbReference type="SUPFAM" id="SSF52540">
    <property type="entry name" value="P-loop containing nucleoside triphosphate hydrolases"/>
    <property type="match status" value="1"/>
</dbReference>
<evidence type="ECO:0000259" key="2">
    <source>
        <dbReference type="Pfam" id="PF00931"/>
    </source>
</evidence>
<organism evidence="3 4">
    <name type="scientific">Erythranthe guttata</name>
    <name type="common">Yellow monkey flower</name>
    <name type="synonym">Mimulus guttatus</name>
    <dbReference type="NCBI Taxonomy" id="4155"/>
    <lineage>
        <taxon>Eukaryota</taxon>
        <taxon>Viridiplantae</taxon>
        <taxon>Streptophyta</taxon>
        <taxon>Embryophyta</taxon>
        <taxon>Tracheophyta</taxon>
        <taxon>Spermatophyta</taxon>
        <taxon>Magnoliopsida</taxon>
        <taxon>eudicotyledons</taxon>
        <taxon>Gunneridae</taxon>
        <taxon>Pentapetalae</taxon>
        <taxon>asterids</taxon>
        <taxon>lamiids</taxon>
        <taxon>Lamiales</taxon>
        <taxon>Phrymaceae</taxon>
        <taxon>Erythranthe</taxon>
    </lineage>
</organism>
<protein>
    <recommendedName>
        <fullName evidence="2">NB-ARC domain-containing protein</fullName>
    </recommendedName>
</protein>
<dbReference type="STRING" id="4155.A0A022PVK7"/>
<dbReference type="InterPro" id="IPR002182">
    <property type="entry name" value="NB-ARC"/>
</dbReference>
<dbReference type="EMBL" id="KI632336">
    <property type="protein sequence ID" value="EYU18280.1"/>
    <property type="molecule type" value="Genomic_DNA"/>
</dbReference>
<feature type="domain" description="NB-ARC" evidence="2">
    <location>
        <begin position="153"/>
        <end position="304"/>
    </location>
</feature>
<dbReference type="GO" id="GO:0006952">
    <property type="term" value="P:defense response"/>
    <property type="evidence" value="ECO:0007669"/>
    <property type="project" value="UniProtKB-KW"/>
</dbReference>
<feature type="non-terminal residue" evidence="3">
    <location>
        <position position="313"/>
    </location>
</feature>
<dbReference type="PANTHER" id="PTHR36766:SF40">
    <property type="entry name" value="DISEASE RESISTANCE PROTEIN RGA3"/>
    <property type="match status" value="1"/>
</dbReference>
<reference evidence="3 4" key="1">
    <citation type="journal article" date="2013" name="Proc. Natl. Acad. Sci. U.S.A.">
        <title>Fine-scale variation in meiotic recombination in Mimulus inferred from population shotgun sequencing.</title>
        <authorList>
            <person name="Hellsten U."/>
            <person name="Wright K.M."/>
            <person name="Jenkins J."/>
            <person name="Shu S."/>
            <person name="Yuan Y."/>
            <person name="Wessler S.R."/>
            <person name="Schmutz J."/>
            <person name="Willis J.H."/>
            <person name="Rokhsar D.S."/>
        </authorList>
    </citation>
    <scope>NUCLEOTIDE SEQUENCE [LARGE SCALE GENOMIC DNA]</scope>
    <source>
        <strain evidence="4">cv. DUN x IM62</strain>
    </source>
</reference>
<dbReference type="Gene3D" id="3.40.50.300">
    <property type="entry name" value="P-loop containing nucleotide triphosphate hydrolases"/>
    <property type="match status" value="1"/>
</dbReference>
<dbReference type="Proteomes" id="UP000030748">
    <property type="component" value="Unassembled WGS sequence"/>
</dbReference>
<evidence type="ECO:0000313" key="3">
    <source>
        <dbReference type="EMBL" id="EYU18280.1"/>
    </source>
</evidence>
<dbReference type="Pfam" id="PF00931">
    <property type="entry name" value="NB-ARC"/>
    <property type="match status" value="1"/>
</dbReference>
<dbReference type="AlphaFoldDB" id="A0A022PVK7"/>
<evidence type="ECO:0000256" key="1">
    <source>
        <dbReference type="ARBA" id="ARBA00022821"/>
    </source>
</evidence>
<keyword evidence="1" id="KW-0611">Plant defense</keyword>
<evidence type="ECO:0000313" key="4">
    <source>
        <dbReference type="Proteomes" id="UP000030748"/>
    </source>
</evidence>
<sequence length="313" mass="35124">MMTTVSAVCTVGEKLNNLVVGEGVFHDEVVQLRSDLDYLIENCLVSNQSDNSISGDVLQQVRQLAYEIEDAVESYSAAGAAAESRGAFRCRLWKRSREDLSVLKMRIDEVKNILTIRSSGGGGGGGGTHNQRRVPDYRASLIVPMMDEGRPNQLSVTALVGMPGLGKTTLARLCYNDPTVTKKFDIRVWATVGVEFQARGILETILFRLAASDLSRDEISGMETMELINQLHKAQKEKIYLIVLDDIRSVDDWNTLRFAFRDDRNGSRILLTTREREFVKITRSIDIPVRFMTHDETYHFFKLKSGGLLDDDP</sequence>
<dbReference type="GO" id="GO:0043531">
    <property type="term" value="F:ADP binding"/>
    <property type="evidence" value="ECO:0007669"/>
    <property type="project" value="InterPro"/>
</dbReference>
<proteinExistence type="predicted"/>
<accession>A0A022PVK7</accession>
<gene>
    <name evidence="3" type="ORF">MIMGU_mgv1a023324mg</name>
</gene>